<evidence type="ECO:0000313" key="7">
    <source>
        <dbReference type="Proteomes" id="UP000239735"/>
    </source>
</evidence>
<evidence type="ECO:0000256" key="4">
    <source>
        <dbReference type="HAMAP-Rule" id="MF_01363"/>
    </source>
</evidence>
<evidence type="ECO:0000256" key="5">
    <source>
        <dbReference type="RuleBase" id="RU000562"/>
    </source>
</evidence>
<keyword evidence="3 4" id="KW-0687">Ribonucleoprotein</keyword>
<accession>A0A2N9LAD4</accession>
<dbReference type="GO" id="GO:0019843">
    <property type="term" value="F:rRNA binding"/>
    <property type="evidence" value="ECO:0007669"/>
    <property type="project" value="UniProtKB-UniRule"/>
</dbReference>
<dbReference type="OrthoDB" id="9813334at2"/>
<sequence length="109" mass="11878">MYAVIRTGGKQYRVAPGDVLKIEKVGSGNPTVEFSDVLAVSGEPGTLAKPSSAKVTAEVLGEGRGDKILVFHFKRKKQYKKLQGHRQSFTQVRIKAIEADGVTYDANKN</sequence>
<dbReference type="PANTHER" id="PTHR21349">
    <property type="entry name" value="50S RIBOSOMAL PROTEIN L21"/>
    <property type="match status" value="1"/>
</dbReference>
<dbReference type="AlphaFoldDB" id="A0A2N9LAD4"/>
<dbReference type="Proteomes" id="UP000239735">
    <property type="component" value="Unassembled WGS sequence"/>
</dbReference>
<dbReference type="HAMAP" id="MF_01363">
    <property type="entry name" value="Ribosomal_bL21"/>
    <property type="match status" value="1"/>
</dbReference>
<dbReference type="GO" id="GO:0003735">
    <property type="term" value="F:structural constituent of ribosome"/>
    <property type="evidence" value="ECO:0007669"/>
    <property type="project" value="InterPro"/>
</dbReference>
<proteinExistence type="inferred from homology"/>
<evidence type="ECO:0000313" key="6">
    <source>
        <dbReference type="EMBL" id="SPE20242.1"/>
    </source>
</evidence>
<comment type="function">
    <text evidence="4 5">This protein binds to 23S rRNA in the presence of protein L20.</text>
</comment>
<dbReference type="GO" id="GO:0005737">
    <property type="term" value="C:cytoplasm"/>
    <property type="evidence" value="ECO:0007669"/>
    <property type="project" value="UniProtKB-ARBA"/>
</dbReference>
<organism evidence="6 7">
    <name type="scientific">Candidatus Sulfuritelmatomonas gaucii</name>
    <dbReference type="NCBI Taxonomy" id="2043161"/>
    <lineage>
        <taxon>Bacteria</taxon>
        <taxon>Pseudomonadati</taxon>
        <taxon>Acidobacteriota</taxon>
        <taxon>Terriglobia</taxon>
        <taxon>Terriglobales</taxon>
        <taxon>Acidobacteriaceae</taxon>
        <taxon>Candidatus Sulfuritelmatomonas</taxon>
    </lineage>
</organism>
<evidence type="ECO:0000256" key="2">
    <source>
        <dbReference type="ARBA" id="ARBA00022980"/>
    </source>
</evidence>
<dbReference type="SUPFAM" id="SSF141091">
    <property type="entry name" value="L21p-like"/>
    <property type="match status" value="1"/>
</dbReference>
<keyword evidence="4 5" id="KW-0694">RNA-binding</keyword>
<comment type="subunit">
    <text evidence="4">Part of the 50S ribosomal subunit. Contacts protein L20.</text>
</comment>
<reference evidence="7" key="1">
    <citation type="submission" date="2018-02" db="EMBL/GenBank/DDBJ databases">
        <authorList>
            <person name="Hausmann B."/>
        </authorList>
    </citation>
    <scope>NUCLEOTIDE SEQUENCE [LARGE SCALE GENOMIC DNA]</scope>
    <source>
        <strain evidence="7">Peat soil MAG SbA5</strain>
    </source>
</reference>
<dbReference type="Pfam" id="PF00829">
    <property type="entry name" value="Ribosomal_L21p"/>
    <property type="match status" value="1"/>
</dbReference>
<dbReference type="NCBIfam" id="TIGR00061">
    <property type="entry name" value="L21"/>
    <property type="match status" value="1"/>
</dbReference>
<keyword evidence="2 4" id="KW-0689">Ribosomal protein</keyword>
<gene>
    <name evidence="4 6" type="primary">rplU</name>
    <name evidence="6" type="ORF">SBA5_290096</name>
</gene>
<dbReference type="GO" id="GO:1990904">
    <property type="term" value="C:ribonucleoprotein complex"/>
    <property type="evidence" value="ECO:0007669"/>
    <property type="project" value="UniProtKB-KW"/>
</dbReference>
<comment type="similarity">
    <text evidence="1 4 5">Belongs to the bacterial ribosomal protein bL21 family.</text>
</comment>
<name>A0A2N9LAD4_9BACT</name>
<keyword evidence="4 5" id="KW-0699">rRNA-binding</keyword>
<dbReference type="InterPro" id="IPR036164">
    <property type="entry name" value="bL21-like_sf"/>
</dbReference>
<dbReference type="GO" id="GO:0005840">
    <property type="term" value="C:ribosome"/>
    <property type="evidence" value="ECO:0007669"/>
    <property type="project" value="UniProtKB-KW"/>
</dbReference>
<dbReference type="PANTHER" id="PTHR21349:SF0">
    <property type="entry name" value="LARGE RIBOSOMAL SUBUNIT PROTEIN BL21M"/>
    <property type="match status" value="1"/>
</dbReference>
<dbReference type="InterPro" id="IPR028909">
    <property type="entry name" value="bL21-like"/>
</dbReference>
<dbReference type="EMBL" id="OKRB01000085">
    <property type="protein sequence ID" value="SPE20242.1"/>
    <property type="molecule type" value="Genomic_DNA"/>
</dbReference>
<dbReference type="InterPro" id="IPR001787">
    <property type="entry name" value="Ribosomal_bL21"/>
</dbReference>
<dbReference type="GO" id="GO:0006412">
    <property type="term" value="P:translation"/>
    <property type="evidence" value="ECO:0007669"/>
    <property type="project" value="UniProtKB-UniRule"/>
</dbReference>
<evidence type="ECO:0000256" key="3">
    <source>
        <dbReference type="ARBA" id="ARBA00023274"/>
    </source>
</evidence>
<protein>
    <recommendedName>
        <fullName evidence="4">Large ribosomal subunit protein bL21</fullName>
    </recommendedName>
</protein>
<evidence type="ECO:0000256" key="1">
    <source>
        <dbReference type="ARBA" id="ARBA00008563"/>
    </source>
</evidence>